<name>M6QNQ1_9LEPT</name>
<dbReference type="RefSeq" id="WP_004503241.1">
    <property type="nucleotide sequence ID" value="NZ_AHNU02000041.1"/>
</dbReference>
<gene>
    <name evidence="1" type="ORF">LEP1GSC108_2825</name>
</gene>
<comment type="caution">
    <text evidence="1">The sequence shown here is derived from an EMBL/GenBank/DDBJ whole genome shotgun (WGS) entry which is preliminary data.</text>
</comment>
<dbReference type="Proteomes" id="UP000012118">
    <property type="component" value="Unassembled WGS sequence"/>
</dbReference>
<protein>
    <submittedName>
        <fullName evidence="1">Uncharacterized protein</fullName>
    </submittedName>
</protein>
<reference evidence="1 2" key="1">
    <citation type="submission" date="2013-01" db="EMBL/GenBank/DDBJ databases">
        <authorList>
            <person name="Harkins D.M."/>
            <person name="Durkin A.S."/>
            <person name="Brinkac L.M."/>
            <person name="Haft D.H."/>
            <person name="Selengut J.D."/>
            <person name="Sanka R."/>
            <person name="DePew J."/>
            <person name="Purushe J."/>
            <person name="Chanthongthip A."/>
            <person name="Lattana O."/>
            <person name="Phetsouvanh R."/>
            <person name="Newton P.N."/>
            <person name="Vinetz J.M."/>
            <person name="Sutton G.G."/>
            <person name="Nierman W.C."/>
            <person name="Fouts D.E."/>
        </authorList>
    </citation>
    <scope>NUCLEOTIDE SEQUENCE [LARGE SCALE GENOMIC DNA]</scope>
    <source>
        <strain evidence="1 2">UI 13098</strain>
    </source>
</reference>
<sequence length="130" mass="14705">MNALKLGTEKTSNNGIFDDSNMKLLRNTKTKVEEGESLPDNPNPLSHALRLSNKTITPEALSRIETSLGQIIEKTQSVRFHISDFKNVMKKVRALNAETGCHETGIAARMYAKQEITNLITLLRELYRKY</sequence>
<evidence type="ECO:0000313" key="2">
    <source>
        <dbReference type="Proteomes" id="UP000012118"/>
    </source>
</evidence>
<dbReference type="EMBL" id="AHNU02000041">
    <property type="protein sequence ID" value="EMN90472.1"/>
    <property type="molecule type" value="Genomic_DNA"/>
</dbReference>
<dbReference type="AlphaFoldDB" id="M6QNQ1"/>
<organism evidence="1 2">
    <name type="scientific">Leptospira weilii str. UI 13098</name>
    <dbReference type="NCBI Taxonomy" id="1088542"/>
    <lineage>
        <taxon>Bacteria</taxon>
        <taxon>Pseudomonadati</taxon>
        <taxon>Spirochaetota</taxon>
        <taxon>Spirochaetia</taxon>
        <taxon>Leptospirales</taxon>
        <taxon>Leptospiraceae</taxon>
        <taxon>Leptospira</taxon>
    </lineage>
</organism>
<evidence type="ECO:0000313" key="1">
    <source>
        <dbReference type="EMBL" id="EMN90472.1"/>
    </source>
</evidence>
<proteinExistence type="predicted"/>
<accession>M6QNQ1</accession>
<keyword evidence="2" id="KW-1185">Reference proteome</keyword>